<sequence length="139" mass="15947">MKIVTARIRDITEHVRRFLALLPVYEFTAPDSPPAIRDPEAIRSLDGQRVSQRIAEVGQAKHRVPGPESNQQQVYERSSHRNQKILMDSSLLPNREQTLVPPQANVFDPNIKRFGNHQMAAFVQDHCDETEHDSGKEWL</sequence>
<evidence type="ECO:0000313" key="2">
    <source>
        <dbReference type="EMBL" id="XBH19066.1"/>
    </source>
</evidence>
<reference evidence="2" key="1">
    <citation type="submission" date="2023-03" db="EMBL/GenBank/DDBJ databases">
        <title>Edaphobacter sp.</title>
        <authorList>
            <person name="Huber K.J."/>
            <person name="Papendorf J."/>
            <person name="Pilke C."/>
            <person name="Bunk B."/>
            <person name="Sproeer C."/>
            <person name="Pester M."/>
        </authorList>
    </citation>
    <scope>NUCLEOTIDE SEQUENCE</scope>
    <source>
        <strain evidence="2">DSM 110680</strain>
    </source>
</reference>
<name>A0AAU7DQM2_9BACT</name>
<dbReference type="RefSeq" id="WP_348264281.1">
    <property type="nucleotide sequence ID" value="NZ_CP121196.1"/>
</dbReference>
<organism evidence="2">
    <name type="scientific">Telmatobacter sp. DSM 110680</name>
    <dbReference type="NCBI Taxonomy" id="3036704"/>
    <lineage>
        <taxon>Bacteria</taxon>
        <taxon>Pseudomonadati</taxon>
        <taxon>Acidobacteriota</taxon>
        <taxon>Terriglobia</taxon>
        <taxon>Terriglobales</taxon>
        <taxon>Acidobacteriaceae</taxon>
        <taxon>Telmatobacter</taxon>
    </lineage>
</organism>
<proteinExistence type="predicted"/>
<protein>
    <submittedName>
        <fullName evidence="2">Uncharacterized protein</fullName>
    </submittedName>
</protein>
<evidence type="ECO:0000256" key="1">
    <source>
        <dbReference type="SAM" id="MobiDB-lite"/>
    </source>
</evidence>
<feature type="region of interest" description="Disordered" evidence="1">
    <location>
        <begin position="58"/>
        <end position="79"/>
    </location>
</feature>
<accession>A0AAU7DQM2</accession>
<dbReference type="AlphaFoldDB" id="A0AAU7DQM2"/>
<dbReference type="EMBL" id="CP121196">
    <property type="protein sequence ID" value="XBH19066.1"/>
    <property type="molecule type" value="Genomic_DNA"/>
</dbReference>
<gene>
    <name evidence="2" type="ORF">P8935_07040</name>
</gene>